<dbReference type="AlphaFoldDB" id="A0A235BC56"/>
<keyword evidence="2" id="KW-1185">Reference proteome</keyword>
<reference evidence="1 2" key="1">
    <citation type="submission" date="2017-07" db="EMBL/GenBank/DDBJ databases">
        <title>The genome sequence of Paludifilum halophilum highlights mechanisms for microbial adaptation to high salt environemnts.</title>
        <authorList>
            <person name="Belbahri L."/>
        </authorList>
    </citation>
    <scope>NUCLEOTIDE SEQUENCE [LARGE SCALE GENOMIC DNA]</scope>
    <source>
        <strain evidence="1 2">DSM 102817</strain>
    </source>
</reference>
<dbReference type="InterPro" id="IPR014756">
    <property type="entry name" value="Ig_E-set"/>
</dbReference>
<accession>A0A235BC56</accession>
<name>A0A235BC56_9BACL</name>
<organism evidence="1 2">
    <name type="scientific">Paludifilum halophilum</name>
    <dbReference type="NCBI Taxonomy" id="1642702"/>
    <lineage>
        <taxon>Bacteria</taxon>
        <taxon>Bacillati</taxon>
        <taxon>Bacillota</taxon>
        <taxon>Bacilli</taxon>
        <taxon>Bacillales</taxon>
        <taxon>Thermoactinomycetaceae</taxon>
        <taxon>Paludifilum</taxon>
    </lineage>
</organism>
<dbReference type="SUPFAM" id="SSF81296">
    <property type="entry name" value="E set domains"/>
    <property type="match status" value="1"/>
</dbReference>
<proteinExistence type="predicted"/>
<evidence type="ECO:0000313" key="2">
    <source>
        <dbReference type="Proteomes" id="UP000215459"/>
    </source>
</evidence>
<evidence type="ECO:0000313" key="1">
    <source>
        <dbReference type="EMBL" id="OYD09870.1"/>
    </source>
</evidence>
<dbReference type="OrthoDB" id="2351239at2"/>
<dbReference type="RefSeq" id="WP_094262972.1">
    <property type="nucleotide sequence ID" value="NZ_NOWF01000001.1"/>
</dbReference>
<dbReference type="EMBL" id="NOWF01000001">
    <property type="protein sequence ID" value="OYD09870.1"/>
    <property type="molecule type" value="Genomic_DNA"/>
</dbReference>
<dbReference type="InterPro" id="IPR009776">
    <property type="entry name" value="Spore_0_M"/>
</dbReference>
<sequence>MMVKKMMKQPSEEATEVNLWLNRSAWEAGETVEGRVAVAGGSSEQRIEELEISLVITAWVKEREYSEPIKSARLISAPVTISPSETQTWDFSMPLPKTLPISGSPICYHAKVRLAETGRKPVTVTTPVQVNPSDPLRRLFRTWEALEFEETSASRVFSGDAQEFIFSPVGGWKNRLYHVMFLTALEPEGIRLRLSANPCASGKKQQVSRELFLPNSLLDRPEDAIRPLDAALRDLANQLEPSSPAASEKDPSSRLTGAVGSFATGTIGGLILSDLMDDAAKNRQNGDKLFNKIFGKGNSR</sequence>
<gene>
    <name evidence="1" type="ORF">CHM34_02500</name>
</gene>
<comment type="caution">
    <text evidence="1">The sequence shown here is derived from an EMBL/GenBank/DDBJ whole genome shotgun (WGS) entry which is preliminary data.</text>
</comment>
<evidence type="ECO:0008006" key="3">
    <source>
        <dbReference type="Google" id="ProtNLM"/>
    </source>
</evidence>
<protein>
    <recommendedName>
        <fullName evidence="3">Arrestin-like N-terminal domain-containing protein</fullName>
    </recommendedName>
</protein>
<dbReference type="Proteomes" id="UP000215459">
    <property type="component" value="Unassembled WGS sequence"/>
</dbReference>
<dbReference type="Pfam" id="PF07070">
    <property type="entry name" value="Spo0M"/>
    <property type="match status" value="1"/>
</dbReference>